<name>A0A1H7F8I6_RUMAL</name>
<keyword evidence="1" id="KW-1133">Transmembrane helix</keyword>
<dbReference type="EMBL" id="FOAT01000001">
    <property type="protein sequence ID" value="SEK19525.1"/>
    <property type="molecule type" value="Genomic_DNA"/>
</dbReference>
<evidence type="ECO:0000256" key="1">
    <source>
        <dbReference type="SAM" id="Phobius"/>
    </source>
</evidence>
<keyword evidence="1" id="KW-0812">Transmembrane</keyword>
<sequence length="161" mass="18947">MTDRYELLPEKDKFPFEIISMLILLVIFIIVGVILCIQHGSPISDLFSIKVLNPSLYMFAFIVLSIIFDFVKYIIRCINKNIVLSKGEIKKGEIISTSEVPFKSIRRKSVIGYRYIYGVKLGDGSIVYTECYENDIVRKYRFRTCKVHEYKGRFRFDDFQR</sequence>
<evidence type="ECO:0000313" key="3">
    <source>
        <dbReference type="Proteomes" id="UP000186015"/>
    </source>
</evidence>
<feature type="transmembrane region" description="Helical" evidence="1">
    <location>
        <begin position="56"/>
        <end position="75"/>
    </location>
</feature>
<protein>
    <submittedName>
        <fullName evidence="2">Uncharacterized protein</fullName>
    </submittedName>
</protein>
<proteinExistence type="predicted"/>
<dbReference type="OrthoDB" id="1820716at2"/>
<dbReference type="AlphaFoldDB" id="A0A1H7F8I6"/>
<reference evidence="2 3" key="1">
    <citation type="submission" date="2016-10" db="EMBL/GenBank/DDBJ databases">
        <authorList>
            <person name="de Groot N.N."/>
        </authorList>
    </citation>
    <scope>NUCLEOTIDE SEQUENCE [LARGE SCALE GENOMIC DNA]</scope>
    <source>
        <strain evidence="2 3">KH2T6</strain>
    </source>
</reference>
<keyword evidence="1" id="KW-0472">Membrane</keyword>
<gene>
    <name evidence="2" type="ORF">SAMN05216469_10140</name>
</gene>
<organism evidence="2 3">
    <name type="scientific">Ruminococcus albus</name>
    <dbReference type="NCBI Taxonomy" id="1264"/>
    <lineage>
        <taxon>Bacteria</taxon>
        <taxon>Bacillati</taxon>
        <taxon>Bacillota</taxon>
        <taxon>Clostridia</taxon>
        <taxon>Eubacteriales</taxon>
        <taxon>Oscillospiraceae</taxon>
        <taxon>Ruminococcus</taxon>
    </lineage>
</organism>
<dbReference type="Proteomes" id="UP000186015">
    <property type="component" value="Unassembled WGS sequence"/>
</dbReference>
<evidence type="ECO:0000313" key="2">
    <source>
        <dbReference type="EMBL" id="SEK19525.1"/>
    </source>
</evidence>
<accession>A0A1H7F8I6</accession>
<feature type="transmembrane region" description="Helical" evidence="1">
    <location>
        <begin position="21"/>
        <end position="41"/>
    </location>
</feature>
<dbReference type="RefSeq" id="WP_074827895.1">
    <property type="nucleotide sequence ID" value="NZ_FOAT01000001.1"/>
</dbReference>